<evidence type="ECO:0000256" key="6">
    <source>
        <dbReference type="ARBA" id="ARBA00022723"/>
    </source>
</evidence>
<dbReference type="Gene3D" id="1.10.420.10">
    <property type="entry name" value="Peroxidase, domain 2"/>
    <property type="match status" value="1"/>
</dbReference>
<keyword evidence="10 14" id="KW-0408">Iron</keyword>
<feature type="signal peptide" evidence="17">
    <location>
        <begin position="1"/>
        <end position="21"/>
    </location>
</feature>
<feature type="binding site" evidence="14">
    <location>
        <position position="66"/>
    </location>
    <ligand>
        <name>Ca(2+)</name>
        <dbReference type="ChEBI" id="CHEBI:29108"/>
        <label>1</label>
    </ligand>
</feature>
<evidence type="ECO:0000256" key="1">
    <source>
        <dbReference type="ARBA" id="ARBA00000189"/>
    </source>
</evidence>
<keyword evidence="17" id="KW-0376">Hydrogen peroxide</keyword>
<dbReference type="InterPro" id="IPR000823">
    <property type="entry name" value="Peroxidase_pln"/>
</dbReference>
<dbReference type="PRINTS" id="PR00458">
    <property type="entry name" value="PEROXIDASE"/>
</dbReference>
<feature type="binding site" evidence="14">
    <location>
        <position position="69"/>
    </location>
    <ligand>
        <name>Ca(2+)</name>
        <dbReference type="ChEBI" id="CHEBI:29108"/>
        <label>1</label>
    </ligand>
</feature>
<keyword evidence="7 17" id="KW-0732">Signal</keyword>
<dbReference type="GO" id="GO:0046872">
    <property type="term" value="F:metal ion binding"/>
    <property type="evidence" value="ECO:0007669"/>
    <property type="project" value="UniProtKB-UniRule"/>
</dbReference>
<evidence type="ECO:0000256" key="17">
    <source>
        <dbReference type="RuleBase" id="RU362060"/>
    </source>
</evidence>
<dbReference type="EMBL" id="JBEAFC010000001">
    <property type="protein sequence ID" value="KAL1569938.1"/>
    <property type="molecule type" value="Genomic_DNA"/>
</dbReference>
<keyword evidence="12" id="KW-0325">Glycoprotein</keyword>
<feature type="chain" id="PRO_5044533195" description="Peroxidase" evidence="17">
    <location>
        <begin position="22"/>
        <end position="332"/>
    </location>
</feature>
<evidence type="ECO:0000256" key="10">
    <source>
        <dbReference type="ARBA" id="ARBA00023004"/>
    </source>
</evidence>
<evidence type="ECO:0000256" key="2">
    <source>
        <dbReference type="ARBA" id="ARBA00006873"/>
    </source>
</evidence>
<dbReference type="PANTHER" id="PTHR31517">
    <property type="match status" value="1"/>
</dbReference>
<keyword evidence="17" id="KW-0964">Secreted</keyword>
<dbReference type="Pfam" id="PF00141">
    <property type="entry name" value="peroxidase"/>
    <property type="match status" value="1"/>
</dbReference>
<evidence type="ECO:0000259" key="18">
    <source>
        <dbReference type="PROSITE" id="PS50873"/>
    </source>
</evidence>
<feature type="disulfide bond" evidence="16">
    <location>
        <begin position="201"/>
        <end position="233"/>
    </location>
</feature>
<comment type="catalytic activity">
    <reaction evidence="1 17">
        <text>2 a phenolic donor + H2O2 = 2 a phenolic radical donor + 2 H2O</text>
        <dbReference type="Rhea" id="RHEA:56136"/>
        <dbReference type="ChEBI" id="CHEBI:15377"/>
        <dbReference type="ChEBI" id="CHEBI:16240"/>
        <dbReference type="ChEBI" id="CHEBI:139520"/>
        <dbReference type="ChEBI" id="CHEBI:139521"/>
        <dbReference type="EC" id="1.11.1.7"/>
    </reaction>
</comment>
<feature type="binding site" evidence="14">
    <location>
        <position position="255"/>
    </location>
    <ligand>
        <name>Ca(2+)</name>
        <dbReference type="ChEBI" id="CHEBI:29108"/>
        <label>2</label>
    </ligand>
</feature>
<comment type="caution">
    <text evidence="19">The sequence shown here is derived from an EMBL/GenBank/DDBJ whole genome shotgun (WGS) entry which is preliminary data.</text>
</comment>
<dbReference type="InterPro" id="IPR033905">
    <property type="entry name" value="Secretory_peroxidase"/>
</dbReference>
<dbReference type="PROSITE" id="PS00435">
    <property type="entry name" value="PEROXIDASE_1"/>
    <property type="match status" value="1"/>
</dbReference>
<organism evidence="19 20">
    <name type="scientific">Salvia divinorum</name>
    <name type="common">Maria pastora</name>
    <name type="synonym">Diviner's sage</name>
    <dbReference type="NCBI Taxonomy" id="28513"/>
    <lineage>
        <taxon>Eukaryota</taxon>
        <taxon>Viridiplantae</taxon>
        <taxon>Streptophyta</taxon>
        <taxon>Embryophyta</taxon>
        <taxon>Tracheophyta</taxon>
        <taxon>Spermatophyta</taxon>
        <taxon>Magnoliopsida</taxon>
        <taxon>eudicotyledons</taxon>
        <taxon>Gunneridae</taxon>
        <taxon>Pentapetalae</taxon>
        <taxon>asterids</taxon>
        <taxon>lamiids</taxon>
        <taxon>Lamiales</taxon>
        <taxon>Lamiaceae</taxon>
        <taxon>Nepetoideae</taxon>
        <taxon>Mentheae</taxon>
        <taxon>Salviinae</taxon>
        <taxon>Salvia</taxon>
        <taxon>Salvia subgen. Calosphace</taxon>
    </lineage>
</organism>
<feature type="binding site" description="axial binding residue" evidence="14">
    <location>
        <position position="194"/>
    </location>
    <ligand>
        <name>heme b</name>
        <dbReference type="ChEBI" id="CHEBI:60344"/>
    </ligand>
    <ligandPart>
        <name>Fe</name>
        <dbReference type="ChEBI" id="CHEBI:18248"/>
    </ligandPart>
</feature>
<feature type="disulfide bond" evidence="16">
    <location>
        <begin position="122"/>
        <end position="323"/>
    </location>
</feature>
<dbReference type="SUPFAM" id="SSF48113">
    <property type="entry name" value="Heme-dependent peroxidases"/>
    <property type="match status" value="1"/>
</dbReference>
<dbReference type="InterPro" id="IPR002016">
    <property type="entry name" value="Haem_peroxidase"/>
</dbReference>
<feature type="disulfide bond" evidence="16">
    <location>
        <begin position="34"/>
        <end position="116"/>
    </location>
</feature>
<proteinExistence type="inferred from homology"/>
<comment type="function">
    <text evidence="17">Removal of H(2)O(2), oxidation of toxic reductants, biosynthesis and degradation of lignin, suberization, auxin catabolism, response to environmental stresses such as wounding, pathogen attack and oxidative stress.</text>
</comment>
<feature type="binding site" evidence="14">
    <location>
        <position position="195"/>
    </location>
    <ligand>
        <name>Ca(2+)</name>
        <dbReference type="ChEBI" id="CHEBI:29108"/>
        <label>2</label>
    </ligand>
</feature>
<keyword evidence="11 16" id="KW-1015">Disulfide bond</keyword>
<dbReference type="GO" id="GO:0140825">
    <property type="term" value="F:lactoperoxidase activity"/>
    <property type="evidence" value="ECO:0007669"/>
    <property type="project" value="UniProtKB-EC"/>
</dbReference>
<keyword evidence="6 14" id="KW-0479">Metal-binding</keyword>
<dbReference type="FunFam" id="1.10.420.10:FF:000007">
    <property type="entry name" value="Peroxidase"/>
    <property type="match status" value="1"/>
</dbReference>
<comment type="subcellular location">
    <subcellularLocation>
        <location evidence="17">Secreted</location>
    </subcellularLocation>
</comment>
<dbReference type="GO" id="GO:0006979">
    <property type="term" value="P:response to oxidative stress"/>
    <property type="evidence" value="ECO:0007669"/>
    <property type="project" value="UniProtKB-UniRule"/>
</dbReference>
<evidence type="ECO:0000256" key="5">
    <source>
        <dbReference type="ARBA" id="ARBA00022617"/>
    </source>
</evidence>
<evidence type="ECO:0000256" key="12">
    <source>
        <dbReference type="ARBA" id="ARBA00023180"/>
    </source>
</evidence>
<gene>
    <name evidence="19" type="ORF">AAHA92_01351</name>
</gene>
<protein>
    <recommendedName>
        <fullName evidence="3 17">Peroxidase</fullName>
        <ecNumber evidence="3 17">1.11.1.7</ecNumber>
    </recommendedName>
</protein>
<evidence type="ECO:0000256" key="15">
    <source>
        <dbReference type="PIRSR" id="PIRSR600823-4"/>
    </source>
</evidence>
<sequence>MSSAFLLLPLLLLLITAQSEAQPKLATDYYSKSCPNFAKIIQEVVTDKQLAVPTTAAGALRLFFHDCVVGGCDASLLLGSSPISPASERDHEINHSLPGDAFDVVIRAKVRLELECPGVVSCSDVLAEATRDLITMVGGPFYPVPLGRLDSHEPHAADVEGHIARPNMTLTTIIDIFAVKGFSVQEMVALSGAHTVGFSHCSEFANRIFNFSATQDHDPTMNPDYVAGLRKLCANYLKDPTMAAFNDPMSPGKFDNTYFANLQNGLGLLASDQILASDPRTKPFVDAYAKDQNKFFQDFAKAMEKVGVLDIKTGDKGEVRKRCDTPNTTKLN</sequence>
<feature type="binding site" evidence="14">
    <location>
        <position position="247"/>
    </location>
    <ligand>
        <name>Ca(2+)</name>
        <dbReference type="ChEBI" id="CHEBI:29108"/>
        <label>2</label>
    </ligand>
</feature>
<keyword evidence="9 17" id="KW-0560">Oxidoreductase</keyword>
<evidence type="ECO:0000256" key="9">
    <source>
        <dbReference type="ARBA" id="ARBA00023002"/>
    </source>
</evidence>
<evidence type="ECO:0000256" key="8">
    <source>
        <dbReference type="ARBA" id="ARBA00022837"/>
    </source>
</evidence>
<accession>A0ABD1IMK7</accession>
<dbReference type="Proteomes" id="UP001567538">
    <property type="component" value="Unassembled WGS sequence"/>
</dbReference>
<evidence type="ECO:0000313" key="19">
    <source>
        <dbReference type="EMBL" id="KAL1569938.1"/>
    </source>
</evidence>
<keyword evidence="20" id="KW-1185">Reference proteome</keyword>
<feature type="disulfide bond" evidence="16">
    <location>
        <begin position="67"/>
        <end position="72"/>
    </location>
</feature>
<feature type="binding site" evidence="14">
    <location>
        <position position="75"/>
    </location>
    <ligand>
        <name>Ca(2+)</name>
        <dbReference type="ChEBI" id="CHEBI:29108"/>
        <label>1</label>
    </ligand>
</feature>
<evidence type="ECO:0000256" key="16">
    <source>
        <dbReference type="PIRSR" id="PIRSR600823-5"/>
    </source>
</evidence>
<feature type="binding site" evidence="14">
    <location>
        <position position="71"/>
    </location>
    <ligand>
        <name>Ca(2+)</name>
        <dbReference type="ChEBI" id="CHEBI:29108"/>
        <label>1</label>
    </ligand>
</feature>
<comment type="cofactor">
    <cofactor evidence="14 17">
        <name>heme b</name>
        <dbReference type="ChEBI" id="CHEBI:60344"/>
    </cofactor>
    <text evidence="14 17">Binds 1 heme b (iron(II)-protoporphyrin IX) group per subunit.</text>
</comment>
<dbReference type="InterPro" id="IPR010255">
    <property type="entry name" value="Haem_peroxidase_sf"/>
</dbReference>
<evidence type="ECO:0000256" key="13">
    <source>
        <dbReference type="PIRSR" id="PIRSR600823-1"/>
    </source>
</evidence>
<keyword evidence="4 17" id="KW-0575">Peroxidase</keyword>
<evidence type="ECO:0000256" key="3">
    <source>
        <dbReference type="ARBA" id="ARBA00012313"/>
    </source>
</evidence>
<dbReference type="Gene3D" id="1.10.520.10">
    <property type="match status" value="1"/>
</dbReference>
<evidence type="ECO:0000256" key="4">
    <source>
        <dbReference type="ARBA" id="ARBA00022559"/>
    </source>
</evidence>
<dbReference type="EC" id="1.11.1.7" evidence="3 17"/>
<comment type="similarity">
    <text evidence="17">Belongs to the peroxidase family. Classical plant (class III) peroxidase subfamily.</text>
</comment>
<feature type="active site" description="Proton acceptor" evidence="13">
    <location>
        <position position="65"/>
    </location>
</feature>
<feature type="domain" description="Plant heme peroxidase family profile" evidence="18">
    <location>
        <begin position="24"/>
        <end position="327"/>
    </location>
</feature>
<dbReference type="GO" id="GO:0042744">
    <property type="term" value="P:hydrogen peroxide catabolic process"/>
    <property type="evidence" value="ECO:0007669"/>
    <property type="project" value="UniProtKB-KW"/>
</dbReference>
<evidence type="ECO:0000313" key="20">
    <source>
        <dbReference type="Proteomes" id="UP001567538"/>
    </source>
</evidence>
<dbReference type="GO" id="GO:0020037">
    <property type="term" value="F:heme binding"/>
    <property type="evidence" value="ECO:0007669"/>
    <property type="project" value="UniProtKB-UniRule"/>
</dbReference>
<feature type="binding site" evidence="14">
    <location>
        <position position="88"/>
    </location>
    <ligand>
        <name>Ca(2+)</name>
        <dbReference type="ChEBI" id="CHEBI:29108"/>
        <label>1</label>
    </ligand>
</feature>
<dbReference type="AlphaFoldDB" id="A0ABD1IMK7"/>
<dbReference type="PROSITE" id="PS50873">
    <property type="entry name" value="PEROXIDASE_4"/>
    <property type="match status" value="1"/>
</dbReference>
<dbReference type="CDD" id="cd00693">
    <property type="entry name" value="secretory_peroxidase"/>
    <property type="match status" value="1"/>
</dbReference>
<feature type="site" description="Transition state stabilizer" evidence="15">
    <location>
        <position position="61"/>
    </location>
</feature>
<dbReference type="PRINTS" id="PR00461">
    <property type="entry name" value="PLPEROXIDASE"/>
</dbReference>
<keyword evidence="5 17" id="KW-0349">Heme</keyword>
<evidence type="ECO:0000256" key="7">
    <source>
        <dbReference type="ARBA" id="ARBA00022729"/>
    </source>
</evidence>
<dbReference type="InterPro" id="IPR019794">
    <property type="entry name" value="Peroxidases_AS"/>
</dbReference>
<feature type="binding site" evidence="14">
    <location>
        <position position="73"/>
    </location>
    <ligand>
        <name>Ca(2+)</name>
        <dbReference type="ChEBI" id="CHEBI:29108"/>
        <label>1</label>
    </ligand>
</feature>
<dbReference type="PANTHER" id="PTHR31517:SF17">
    <property type="entry name" value="PEROXIDASE 6"/>
    <property type="match status" value="1"/>
</dbReference>
<name>A0ABD1IMK7_SALDI</name>
<dbReference type="PROSITE" id="PS00436">
    <property type="entry name" value="PEROXIDASE_2"/>
    <property type="match status" value="1"/>
</dbReference>
<comment type="cofactor">
    <cofactor evidence="14 17">
        <name>Ca(2+)</name>
        <dbReference type="ChEBI" id="CHEBI:29108"/>
    </cofactor>
    <text evidence="14 17">Binds 2 calcium ions per subunit.</text>
</comment>
<dbReference type="GO" id="GO:0005576">
    <property type="term" value="C:extracellular region"/>
    <property type="evidence" value="ECO:0007669"/>
    <property type="project" value="UniProtKB-SubCell"/>
</dbReference>
<keyword evidence="8 14" id="KW-0106">Calcium</keyword>
<evidence type="ECO:0000256" key="11">
    <source>
        <dbReference type="ARBA" id="ARBA00023157"/>
    </source>
</evidence>
<evidence type="ECO:0000256" key="14">
    <source>
        <dbReference type="PIRSR" id="PIRSR600823-3"/>
    </source>
</evidence>
<reference evidence="19 20" key="1">
    <citation type="submission" date="2024-06" db="EMBL/GenBank/DDBJ databases">
        <title>A chromosome level genome sequence of Diviner's sage (Salvia divinorum).</title>
        <authorList>
            <person name="Ford S.A."/>
            <person name="Ro D.-K."/>
            <person name="Ness R.W."/>
            <person name="Phillips M.A."/>
        </authorList>
    </citation>
    <scope>NUCLEOTIDE SEQUENCE [LARGE SCALE GENOMIC DNA]</scope>
    <source>
        <strain evidence="19">SAF-2024a</strain>
        <tissue evidence="19">Leaf</tissue>
    </source>
</reference>
<comment type="similarity">
    <text evidence="2">Belongs to the peroxidase family. Ascorbate peroxidase subfamily.</text>
</comment>
<dbReference type="InterPro" id="IPR019793">
    <property type="entry name" value="Peroxidases_heam-ligand_BS"/>
</dbReference>